<dbReference type="GO" id="GO:0052689">
    <property type="term" value="F:carboxylic ester hydrolase activity"/>
    <property type="evidence" value="ECO:0007669"/>
    <property type="project" value="UniProtKB-KW"/>
</dbReference>
<keyword evidence="2" id="KW-0719">Serine esterase</keyword>
<dbReference type="Gene3D" id="3.40.50.1820">
    <property type="entry name" value="alpha/beta hydrolase"/>
    <property type="match status" value="1"/>
</dbReference>
<evidence type="ECO:0000256" key="4">
    <source>
        <dbReference type="ARBA" id="ARBA00023157"/>
    </source>
</evidence>
<dbReference type="InterPro" id="IPR019819">
    <property type="entry name" value="Carboxylesterase_B_CS"/>
</dbReference>
<dbReference type="Pfam" id="PF00135">
    <property type="entry name" value="COesterase"/>
    <property type="match status" value="1"/>
</dbReference>
<organism evidence="8 9">
    <name type="scientific">Bombyx mandarina</name>
    <name type="common">Wild silk moth</name>
    <name type="synonym">Wild silkworm</name>
    <dbReference type="NCBI Taxonomy" id="7092"/>
    <lineage>
        <taxon>Eukaryota</taxon>
        <taxon>Metazoa</taxon>
        <taxon>Ecdysozoa</taxon>
        <taxon>Arthropoda</taxon>
        <taxon>Hexapoda</taxon>
        <taxon>Insecta</taxon>
        <taxon>Pterygota</taxon>
        <taxon>Neoptera</taxon>
        <taxon>Endopterygota</taxon>
        <taxon>Lepidoptera</taxon>
        <taxon>Glossata</taxon>
        <taxon>Ditrysia</taxon>
        <taxon>Bombycoidea</taxon>
        <taxon>Bombycidae</taxon>
        <taxon>Bombycinae</taxon>
        <taxon>Bombyx</taxon>
    </lineage>
</organism>
<dbReference type="EC" id="3.1.1.-" evidence="6"/>
<name>A0A6J2JIN0_BOMMA</name>
<dbReference type="InterPro" id="IPR002018">
    <property type="entry name" value="CarbesteraseB"/>
</dbReference>
<feature type="chain" id="PRO_5027134342" description="Carboxylic ester hydrolase" evidence="6">
    <location>
        <begin position="17"/>
        <end position="552"/>
    </location>
</feature>
<dbReference type="Proteomes" id="UP000504629">
    <property type="component" value="Unplaced"/>
</dbReference>
<dbReference type="PANTHER" id="PTHR11559">
    <property type="entry name" value="CARBOXYLESTERASE"/>
    <property type="match status" value="1"/>
</dbReference>
<dbReference type="InterPro" id="IPR029058">
    <property type="entry name" value="AB_hydrolase_fold"/>
</dbReference>
<accession>A0A6J2JIN0</accession>
<keyword evidence="6" id="KW-0732">Signal</keyword>
<evidence type="ECO:0000256" key="3">
    <source>
        <dbReference type="ARBA" id="ARBA00022801"/>
    </source>
</evidence>
<feature type="domain" description="Carboxylesterase type B" evidence="7">
    <location>
        <begin position="18"/>
        <end position="541"/>
    </location>
</feature>
<dbReference type="RefSeq" id="XP_028029421.1">
    <property type="nucleotide sequence ID" value="XM_028173620.1"/>
</dbReference>
<comment type="similarity">
    <text evidence="1 6">Belongs to the type-B carboxylesterase/lipase family.</text>
</comment>
<evidence type="ECO:0000256" key="2">
    <source>
        <dbReference type="ARBA" id="ARBA00022487"/>
    </source>
</evidence>
<evidence type="ECO:0000256" key="6">
    <source>
        <dbReference type="RuleBase" id="RU361235"/>
    </source>
</evidence>
<evidence type="ECO:0000259" key="7">
    <source>
        <dbReference type="Pfam" id="PF00135"/>
    </source>
</evidence>
<dbReference type="SUPFAM" id="SSF53474">
    <property type="entry name" value="alpha/beta-Hydrolases"/>
    <property type="match status" value="1"/>
</dbReference>
<sequence>MLLFYLMFGLLSGVELVKVKITEGWLRGELLEASTGDKKYYSFKGIPYAAPPLGNLRFVAPQPPFSWKNVRDATRHGPKCIQTETLSTKLVPGSEDCLFINVYSPDLKPKEQLPVMFFIYGGGYKSGSGDVDDYGPDFLIRYDVVVVTFNYRLGALGFLCTETKEVPGNAGMKDQVAALRWVKSNIAHFGGNPDLVTIFGQSAGGASVALHTLSPLSKGLFKRAIVMSDSFYNDPLRPFESKMRALVLGKRLGLDTANTTELLDYLRCVPAEKLFIQHPNVIITESIAESVIKLFYFTPVVEKDFGDDHFLTEDPEVLLSQGKIQQDVDLIVGHTNIEGIYNVAQLQDRVLKYYPLYQELLVPRKISNIRAPTKVLELSRLIYRYYFGDRPINLDTIKEFVYYYTDANYAYDVYRFINKFPQSAHKNRFYYIFSPYTERNYYSRLGAERYGLYGSAHRDDLMYLFDGKRFNLTLDKNSTSFKIINNFCALLTNFAKFGNPTPDNSGNVIWPKFDKEQRYLNIGKELTARRIMFQQSSLSFWKNILERAELEF</sequence>
<keyword evidence="4" id="KW-1015">Disulfide bond</keyword>
<dbReference type="CTD" id="100329150"/>
<dbReference type="InterPro" id="IPR019826">
    <property type="entry name" value="Carboxylesterase_B_AS"/>
</dbReference>
<evidence type="ECO:0000256" key="1">
    <source>
        <dbReference type="ARBA" id="ARBA00005964"/>
    </source>
</evidence>
<dbReference type="AlphaFoldDB" id="A0A6J2JIN0"/>
<proteinExistence type="inferred from homology"/>
<dbReference type="PROSITE" id="PS00122">
    <property type="entry name" value="CARBOXYLESTERASE_B_1"/>
    <property type="match status" value="1"/>
</dbReference>
<reference evidence="9" key="1">
    <citation type="submission" date="2025-08" db="UniProtKB">
        <authorList>
            <consortium name="RefSeq"/>
        </authorList>
    </citation>
    <scope>IDENTIFICATION</scope>
    <source>
        <tissue evidence="9">Silk gland</tissue>
    </source>
</reference>
<evidence type="ECO:0000313" key="8">
    <source>
        <dbReference type="Proteomes" id="UP000504629"/>
    </source>
</evidence>
<protein>
    <recommendedName>
        <fullName evidence="6">Carboxylic ester hydrolase</fullName>
        <ecNumber evidence="6">3.1.1.-</ecNumber>
    </recommendedName>
</protein>
<dbReference type="PROSITE" id="PS00941">
    <property type="entry name" value="CARBOXYLESTERASE_B_2"/>
    <property type="match status" value="1"/>
</dbReference>
<gene>
    <name evidence="9" type="primary">LOC114242459</name>
</gene>
<keyword evidence="5" id="KW-0325">Glycoprotein</keyword>
<evidence type="ECO:0000313" key="9">
    <source>
        <dbReference type="RefSeq" id="XP_028029421.1"/>
    </source>
</evidence>
<keyword evidence="8" id="KW-1185">Reference proteome</keyword>
<feature type="signal peptide" evidence="6">
    <location>
        <begin position="1"/>
        <end position="16"/>
    </location>
</feature>
<dbReference type="KEGG" id="bman:114242459"/>
<dbReference type="GeneID" id="114242459"/>
<dbReference type="InterPro" id="IPR050309">
    <property type="entry name" value="Type-B_Carboxylest/Lipase"/>
</dbReference>
<evidence type="ECO:0000256" key="5">
    <source>
        <dbReference type="ARBA" id="ARBA00023180"/>
    </source>
</evidence>
<keyword evidence="3 6" id="KW-0378">Hydrolase</keyword>
<dbReference type="OrthoDB" id="19653at2759"/>